<evidence type="ECO:0000313" key="3">
    <source>
        <dbReference type="Proteomes" id="UP000019335"/>
    </source>
</evidence>
<evidence type="ECO:0000256" key="1">
    <source>
        <dbReference type="SAM" id="MobiDB-lite"/>
    </source>
</evidence>
<dbReference type="Proteomes" id="UP000019335">
    <property type="component" value="Chromosome 14"/>
</dbReference>
<evidence type="ECO:0000313" key="2">
    <source>
        <dbReference type="EMBL" id="EWM24219.1"/>
    </source>
</evidence>
<feature type="compositionally biased region" description="Basic and acidic residues" evidence="1">
    <location>
        <begin position="348"/>
        <end position="362"/>
    </location>
</feature>
<feature type="region of interest" description="Disordered" evidence="1">
    <location>
        <begin position="200"/>
        <end position="220"/>
    </location>
</feature>
<accession>W7TV82</accession>
<name>W7TV82_9STRA</name>
<sequence>MSSTGTRDFLNGLRIAGRLWGSHGDKITYAAHGRNYDDERAAKTIEEFQATTMSAVTGAGLEDQSRGNGSPSIMRQVSRDLVISPSSPFIARQSSSPTSNWGENGNPPFIMRQTSLDFVPSGASGVSSPPPLIARQSSRDMPLSLILRQHSRELSPTSPTYKDKKLNANLDDAAVFRPIGGSQSGNSKLWQSPTSLLTPFTSSSPMASPKALRPSGRRSPLAHSLSYEYTRIDEKGISRCVEASLAPPRETNHQIGTSLPNPIVKEQSNLMDIHDYEPYRSKHTAAKAILDAVQTSEYDGAETHLNPIAALSAADKADLINEARIRDRVTNVSKVSVFSRKKSLGRRSTSERVQENSKDTEIRGQQSDSSKGNIFSRKISFGRRSTSERWKGNNGDTEKCDERSDCSTSNEFNRTKSSGRKSTDDTSMAGQGEIDFGAVKWRPGLILSKLIRKSSSVQIS</sequence>
<comment type="caution">
    <text evidence="2">The sequence shown here is derived from an EMBL/GenBank/DDBJ whole genome shotgun (WGS) entry which is preliminary data.</text>
</comment>
<keyword evidence="3" id="KW-1185">Reference proteome</keyword>
<gene>
    <name evidence="2" type="ORF">Naga_100020g67</name>
</gene>
<feature type="compositionally biased region" description="Basic and acidic residues" evidence="1">
    <location>
        <begin position="385"/>
        <end position="405"/>
    </location>
</feature>
<dbReference type="EMBL" id="AZIL01001306">
    <property type="protein sequence ID" value="EWM24219.1"/>
    <property type="molecule type" value="Genomic_DNA"/>
</dbReference>
<dbReference type="AlphaFoldDB" id="W7TV82"/>
<proteinExistence type="predicted"/>
<protein>
    <submittedName>
        <fullName evidence="2">Uncharacterized protein</fullName>
    </submittedName>
</protein>
<feature type="compositionally biased region" description="Polar residues" evidence="1">
    <location>
        <begin position="406"/>
        <end position="416"/>
    </location>
</feature>
<organism evidence="2 3">
    <name type="scientific">Nannochloropsis gaditana</name>
    <dbReference type="NCBI Taxonomy" id="72520"/>
    <lineage>
        <taxon>Eukaryota</taxon>
        <taxon>Sar</taxon>
        <taxon>Stramenopiles</taxon>
        <taxon>Ochrophyta</taxon>
        <taxon>Eustigmatophyceae</taxon>
        <taxon>Eustigmatales</taxon>
        <taxon>Monodopsidaceae</taxon>
        <taxon>Nannochloropsis</taxon>
    </lineage>
</organism>
<feature type="region of interest" description="Disordered" evidence="1">
    <location>
        <begin position="341"/>
        <end position="433"/>
    </location>
</feature>
<reference evidence="2 3" key="1">
    <citation type="journal article" date="2014" name="Mol. Plant">
        <title>Chromosome Scale Genome Assembly and Transcriptome Profiling of Nannochloropsis gaditana in Nitrogen Depletion.</title>
        <authorList>
            <person name="Corteggiani Carpinelli E."/>
            <person name="Telatin A."/>
            <person name="Vitulo N."/>
            <person name="Forcato C."/>
            <person name="D'Angelo M."/>
            <person name="Schiavon R."/>
            <person name="Vezzi A."/>
            <person name="Giacometti G.M."/>
            <person name="Morosinotto T."/>
            <person name="Valle G."/>
        </authorList>
    </citation>
    <scope>NUCLEOTIDE SEQUENCE [LARGE SCALE GENOMIC DNA]</scope>
    <source>
        <strain evidence="2 3">B-31</strain>
    </source>
</reference>
<feature type="compositionally biased region" description="Polar residues" evidence="1">
    <location>
        <begin position="363"/>
        <end position="373"/>
    </location>
</feature>